<dbReference type="InterPro" id="IPR008906">
    <property type="entry name" value="HATC_C_dom"/>
</dbReference>
<evidence type="ECO:0000256" key="8">
    <source>
        <dbReference type="ARBA" id="ARBA00023242"/>
    </source>
</evidence>
<dbReference type="Pfam" id="PF02892">
    <property type="entry name" value="zf-BED"/>
    <property type="match status" value="1"/>
</dbReference>
<organism evidence="12 13">
    <name type="scientific">Folsomia candida</name>
    <name type="common">Springtail</name>
    <dbReference type="NCBI Taxonomy" id="158441"/>
    <lineage>
        <taxon>Eukaryota</taxon>
        <taxon>Metazoa</taxon>
        <taxon>Ecdysozoa</taxon>
        <taxon>Arthropoda</taxon>
        <taxon>Hexapoda</taxon>
        <taxon>Collembola</taxon>
        <taxon>Entomobryomorpha</taxon>
        <taxon>Isotomoidea</taxon>
        <taxon>Isotomidae</taxon>
        <taxon>Proisotominae</taxon>
        <taxon>Folsomia</taxon>
    </lineage>
</organism>
<dbReference type="SUPFAM" id="SSF57625">
    <property type="entry name" value="Invertebrate chitin-binding proteins"/>
    <property type="match status" value="2"/>
</dbReference>
<dbReference type="InterPro" id="IPR015915">
    <property type="entry name" value="Kelch-typ_b-propeller"/>
</dbReference>
<evidence type="ECO:0000256" key="6">
    <source>
        <dbReference type="ARBA" id="ARBA00023125"/>
    </source>
</evidence>
<evidence type="ECO:0000256" key="5">
    <source>
        <dbReference type="ARBA" id="ARBA00023015"/>
    </source>
</evidence>
<evidence type="ECO:0000256" key="2">
    <source>
        <dbReference type="ARBA" id="ARBA00022723"/>
    </source>
</evidence>
<keyword evidence="4" id="KW-0862">Zinc</keyword>
<dbReference type="PANTHER" id="PTHR46481:SF10">
    <property type="entry name" value="ZINC FINGER BED DOMAIN-CONTAINING PROTEIN 39"/>
    <property type="match status" value="1"/>
</dbReference>
<evidence type="ECO:0000256" key="9">
    <source>
        <dbReference type="PROSITE-ProRule" id="PRU00027"/>
    </source>
</evidence>
<keyword evidence="13" id="KW-1185">Reference proteome</keyword>
<keyword evidence="7" id="KW-0804">Transcription</keyword>
<dbReference type="EMBL" id="LNIX01000005">
    <property type="protein sequence ID" value="OXA54165.1"/>
    <property type="molecule type" value="Genomic_DNA"/>
</dbReference>
<dbReference type="PROSITE" id="PS50808">
    <property type="entry name" value="ZF_BED"/>
    <property type="match status" value="1"/>
</dbReference>
<dbReference type="InterPro" id="IPR002557">
    <property type="entry name" value="Chitin-bd_dom"/>
</dbReference>
<comment type="subcellular location">
    <subcellularLocation>
        <location evidence="1">Nucleus</location>
    </subcellularLocation>
</comment>
<keyword evidence="2" id="KW-0479">Metal-binding</keyword>
<keyword evidence="5" id="KW-0805">Transcription regulation</keyword>
<dbReference type="InterPro" id="IPR012337">
    <property type="entry name" value="RNaseH-like_sf"/>
</dbReference>
<dbReference type="AlphaFoldDB" id="A0A226E9D2"/>
<evidence type="ECO:0000313" key="12">
    <source>
        <dbReference type="EMBL" id="OXA54165.1"/>
    </source>
</evidence>
<dbReference type="GO" id="GO:0003677">
    <property type="term" value="F:DNA binding"/>
    <property type="evidence" value="ECO:0007669"/>
    <property type="project" value="UniProtKB-KW"/>
</dbReference>
<dbReference type="GO" id="GO:0005576">
    <property type="term" value="C:extracellular region"/>
    <property type="evidence" value="ECO:0007669"/>
    <property type="project" value="InterPro"/>
</dbReference>
<dbReference type="GO" id="GO:0005634">
    <property type="term" value="C:nucleus"/>
    <property type="evidence" value="ECO:0007669"/>
    <property type="project" value="UniProtKB-SubCell"/>
</dbReference>
<feature type="domain" description="Chitin-binding type-2" evidence="11">
    <location>
        <begin position="872"/>
        <end position="928"/>
    </location>
</feature>
<dbReference type="GO" id="GO:0008270">
    <property type="term" value="F:zinc ion binding"/>
    <property type="evidence" value="ECO:0007669"/>
    <property type="project" value="UniProtKB-KW"/>
</dbReference>
<feature type="domain" description="BED-type" evidence="10">
    <location>
        <begin position="24"/>
        <end position="97"/>
    </location>
</feature>
<evidence type="ECO:0000256" key="1">
    <source>
        <dbReference type="ARBA" id="ARBA00004123"/>
    </source>
</evidence>
<evidence type="ECO:0000259" key="11">
    <source>
        <dbReference type="PROSITE" id="PS50940"/>
    </source>
</evidence>
<dbReference type="GO" id="GO:0046983">
    <property type="term" value="F:protein dimerization activity"/>
    <property type="evidence" value="ECO:0007669"/>
    <property type="project" value="InterPro"/>
</dbReference>
<reference evidence="12 13" key="1">
    <citation type="submission" date="2015-12" db="EMBL/GenBank/DDBJ databases">
        <title>The genome of Folsomia candida.</title>
        <authorList>
            <person name="Faddeeva A."/>
            <person name="Derks M.F."/>
            <person name="Anvar Y."/>
            <person name="Smit S."/>
            <person name="Van Straalen N."/>
            <person name="Roelofs D."/>
        </authorList>
    </citation>
    <scope>NUCLEOTIDE SEQUENCE [LARGE SCALE GENOMIC DNA]</scope>
    <source>
        <strain evidence="12 13">VU population</strain>
        <tissue evidence="12">Whole body</tissue>
    </source>
</reference>
<proteinExistence type="predicted"/>
<keyword evidence="8" id="KW-0539">Nucleus</keyword>
<dbReference type="SUPFAM" id="SSF53098">
    <property type="entry name" value="Ribonuclease H-like"/>
    <property type="match status" value="1"/>
</dbReference>
<evidence type="ECO:0000313" key="13">
    <source>
        <dbReference type="Proteomes" id="UP000198287"/>
    </source>
</evidence>
<evidence type="ECO:0000256" key="3">
    <source>
        <dbReference type="ARBA" id="ARBA00022771"/>
    </source>
</evidence>
<accession>A0A226E9D2</accession>
<dbReference type="SUPFAM" id="SSF140996">
    <property type="entry name" value="Hermes dimerisation domain"/>
    <property type="match status" value="1"/>
</dbReference>
<keyword evidence="6" id="KW-0238">DNA-binding</keyword>
<dbReference type="Pfam" id="PF05699">
    <property type="entry name" value="Dimer_Tnp_hAT"/>
    <property type="match status" value="1"/>
</dbReference>
<dbReference type="PANTHER" id="PTHR46481">
    <property type="entry name" value="ZINC FINGER BED DOMAIN-CONTAINING PROTEIN 4"/>
    <property type="match status" value="1"/>
</dbReference>
<dbReference type="SUPFAM" id="SSF117281">
    <property type="entry name" value="Kelch motif"/>
    <property type="match status" value="1"/>
</dbReference>
<dbReference type="GO" id="GO:0008061">
    <property type="term" value="F:chitin binding"/>
    <property type="evidence" value="ECO:0007669"/>
    <property type="project" value="InterPro"/>
</dbReference>
<name>A0A226E9D2_FOLCA</name>
<dbReference type="Pfam" id="PF01607">
    <property type="entry name" value="CBM_14"/>
    <property type="match status" value="2"/>
</dbReference>
<evidence type="ECO:0000259" key="10">
    <source>
        <dbReference type="PROSITE" id="PS50808"/>
    </source>
</evidence>
<dbReference type="InterPro" id="IPR036508">
    <property type="entry name" value="Chitin-bd_dom_sf"/>
</dbReference>
<keyword evidence="3 9" id="KW-0863">Zinc-finger</keyword>
<dbReference type="Proteomes" id="UP000198287">
    <property type="component" value="Unassembled WGS sequence"/>
</dbReference>
<dbReference type="Gene3D" id="2.170.140.10">
    <property type="entry name" value="Chitin binding domain"/>
    <property type="match status" value="2"/>
</dbReference>
<evidence type="ECO:0000256" key="7">
    <source>
        <dbReference type="ARBA" id="ARBA00023163"/>
    </source>
</evidence>
<dbReference type="InterPro" id="IPR003656">
    <property type="entry name" value="Znf_BED"/>
</dbReference>
<dbReference type="InterPro" id="IPR052035">
    <property type="entry name" value="ZnF_BED_domain_contain"/>
</dbReference>
<comment type="caution">
    <text evidence="12">The sequence shown here is derived from an EMBL/GenBank/DDBJ whole genome shotgun (WGS) entry which is preliminary data.</text>
</comment>
<sequence>MAAPTLDLPNLLISGTLSVLLSSNPNSEVWRYFGKLANFGEVILQKQSKVFCKLCLDSGNFKEYSCHVSTGNLHTHLQQNHQIDTKTKSHAKQMQKLTAYFEGTSRPTQPSDEKWKLGREICLWFCRDLLPFHTVAKNGFQNFCCQYGITNSSRSLPDEQTIGSAALNDVYNLTLGKVKAAPSSAGDGVSITLDYDLWKLQNISLGTSPFPHPHTGEAIAADIQQTLKNFSLDGRIFRVTTDGGANIIKALKLCGLQRHPCLAHGMHNLIKKDFLDNGTEDLKTCSEILKKIRAVHRSLLYKYDELSSSATEIKAREETSETEEILALDDQYDTMLLDENCTGTFTTLKRDVPTRWNSIQTMLTSFLENRFVISAIIKDVLERHQLYEKISLPYEIKAAIEIKKVLEFFEIATDVLQGSSYPSIHLSLLIRSEIVDRISMQDADSDLTKSIKKTLLGHLEHRFPVTEDIVCACLLDPGMKRLTIIETYLAEKNQSKLKFLMQMCKSYGTPVRGAIVHKEGAENDVKDEPKTKKKKNFVDIKNELLKKHSLVIPDESLDAEVKKYLLVAISSEDVLDWWRKNEYGFPNLANLAKRFLSIQVTSAPSERAFSTAGVKNIGAPVTEDSAPRRAAADLRSGAPRRAAAAEGFPRSRRRRRLLHRRGALSDTTYLIFGESAPLVVVALNMETMTSSNLSSLGRDNYGYFTATHHDGEIIIFGNNFVWGDPLPLQSVARFHLTSPYEYSHGGKHARNNASIVILTGDNVVLYVENFLADQTSYLSDASTVYVEKLDRIYIFGGISYENGTEKRHRDIWYIDLSHRTTPEPDLLICTNRTDGMFINCYGGIATGYECPLPLLFDPVMRTCNHPAMVRCDLECTTRPDGIYPHPISCKKFVICYGAVTNVYDCPEPLIFDPILLRCEHPNIAECQGPHAAVAQMANCRLPSTFACAVTVQNPFPPKLETLFWVTNRPDLTMNLVRLGKDMVIIDSGGSECLPEILNLRAQYLSQSPKKWKTVSGPFPHSQAASSTIPILLREHWLVKPTLAIVQTKVPPNVIKCLHDDVFWKKNNKSLPKVKYNKETTTITWFEKEFNVSFLNWRNLDNKCSKLVLDTSQVPSLGL</sequence>
<dbReference type="SMART" id="SM00614">
    <property type="entry name" value="ZnF_BED"/>
    <property type="match status" value="1"/>
</dbReference>
<dbReference type="SMART" id="SM00494">
    <property type="entry name" value="ChtBD2"/>
    <property type="match status" value="2"/>
</dbReference>
<protein>
    <submittedName>
        <fullName evidence="12">Zinc finger BED domain-containing protein 1</fullName>
    </submittedName>
</protein>
<dbReference type="OrthoDB" id="6020543at2759"/>
<gene>
    <name evidence="12" type="ORF">Fcan01_11487</name>
</gene>
<dbReference type="PROSITE" id="PS50940">
    <property type="entry name" value="CHIT_BIND_II"/>
    <property type="match status" value="1"/>
</dbReference>
<evidence type="ECO:0000256" key="4">
    <source>
        <dbReference type="ARBA" id="ARBA00022833"/>
    </source>
</evidence>